<proteinExistence type="predicted"/>
<protein>
    <recommendedName>
        <fullName evidence="1">Tc1-like transposase DDE domain-containing protein</fullName>
    </recommendedName>
</protein>
<dbReference type="InterPro" id="IPR036397">
    <property type="entry name" value="RNaseH_sf"/>
</dbReference>
<evidence type="ECO:0000259" key="1">
    <source>
        <dbReference type="Pfam" id="PF13358"/>
    </source>
</evidence>
<dbReference type="SUPFAM" id="SSF46689">
    <property type="entry name" value="Homeodomain-like"/>
    <property type="match status" value="1"/>
</dbReference>
<evidence type="ECO:0000313" key="3">
    <source>
        <dbReference type="Proteomes" id="UP000717996"/>
    </source>
</evidence>
<dbReference type="Proteomes" id="UP000717996">
    <property type="component" value="Unassembled WGS sequence"/>
</dbReference>
<dbReference type="Gene3D" id="3.30.420.10">
    <property type="entry name" value="Ribonuclease H-like superfamily/Ribonuclease H"/>
    <property type="match status" value="1"/>
</dbReference>
<dbReference type="EMBL" id="JAANIT010000060">
    <property type="protein sequence ID" value="KAG1552938.1"/>
    <property type="molecule type" value="Genomic_DNA"/>
</dbReference>
<feature type="domain" description="Tc1-like transposase DDE" evidence="1">
    <location>
        <begin position="209"/>
        <end position="343"/>
    </location>
</feature>
<accession>A0A9P7CG89</accession>
<dbReference type="PANTHER" id="PTHR46564">
    <property type="entry name" value="TRANSPOSASE"/>
    <property type="match status" value="1"/>
</dbReference>
<dbReference type="AlphaFoldDB" id="A0A9P7CG89"/>
<dbReference type="Pfam" id="PF13358">
    <property type="entry name" value="DDE_3"/>
    <property type="match status" value="1"/>
</dbReference>
<dbReference type="InterPro" id="IPR009057">
    <property type="entry name" value="Homeodomain-like_sf"/>
</dbReference>
<dbReference type="OrthoDB" id="2224506at2759"/>
<organism evidence="2 3">
    <name type="scientific">Rhizopus oryzae</name>
    <name type="common">Mucormycosis agent</name>
    <name type="synonym">Rhizopus arrhizus var. delemar</name>
    <dbReference type="NCBI Taxonomy" id="64495"/>
    <lineage>
        <taxon>Eukaryota</taxon>
        <taxon>Fungi</taxon>
        <taxon>Fungi incertae sedis</taxon>
        <taxon>Mucoromycota</taxon>
        <taxon>Mucoromycotina</taxon>
        <taxon>Mucoromycetes</taxon>
        <taxon>Mucorales</taxon>
        <taxon>Mucorineae</taxon>
        <taxon>Rhizopodaceae</taxon>
        <taxon>Rhizopus</taxon>
    </lineage>
</organism>
<sequence length="388" mass="43990">MYTTTRFYHYLPSGEFACDEEPEYQPKQDGAAIKSLYQMEGIPEDESSSEDEDDSHFNTAVAMEEIDLEATPLPNMIWTPTKYKPKDIAQFISLLQNKNLKVSKAAKEAGIGLKAAYKFKDQWKKNGGTILPGYKPASEVKRKGNNVKLTEEHSQYLHAFIEKHPTCIVKDATESLCETFQGLTINESTVYRHITEKLEFTLTRTQARCIFVDESGFKKNMVRPVAWSKKGEPAEMDVEAEGTNLSILGCMSAYGLIALSQQVPKSSRKKQKTPLEEIISVLNKIGLKNMYIVMDNASIHKTPEVLKAIRDSGHYALFLPPPYSPMLNPIEECWAKIKSVVRKTPLGKNEMIADRIEEAAKTVTAKNCRGWIRHSQRQFPKCRNMERL</sequence>
<evidence type="ECO:0000313" key="2">
    <source>
        <dbReference type="EMBL" id="KAG1552938.1"/>
    </source>
</evidence>
<gene>
    <name evidence="2" type="ORF">G6F51_000914</name>
</gene>
<comment type="caution">
    <text evidence="2">The sequence shown here is derived from an EMBL/GenBank/DDBJ whole genome shotgun (WGS) entry which is preliminary data.</text>
</comment>
<dbReference type="PANTHER" id="PTHR46564:SF1">
    <property type="entry name" value="TRANSPOSASE"/>
    <property type="match status" value="1"/>
</dbReference>
<dbReference type="InterPro" id="IPR038717">
    <property type="entry name" value="Tc1-like_DDE_dom"/>
</dbReference>
<dbReference type="GO" id="GO:0003676">
    <property type="term" value="F:nucleic acid binding"/>
    <property type="evidence" value="ECO:0007669"/>
    <property type="project" value="InterPro"/>
</dbReference>
<reference evidence="2" key="1">
    <citation type="journal article" date="2020" name="Microb. Genom.">
        <title>Genetic diversity of clinical and environmental Mucorales isolates obtained from an investigation of mucormycosis cases among solid organ transplant recipients.</title>
        <authorList>
            <person name="Nguyen M.H."/>
            <person name="Kaul D."/>
            <person name="Muto C."/>
            <person name="Cheng S.J."/>
            <person name="Richter R.A."/>
            <person name="Bruno V.M."/>
            <person name="Liu G."/>
            <person name="Beyhan S."/>
            <person name="Sundermann A.J."/>
            <person name="Mounaud S."/>
            <person name="Pasculle A.W."/>
            <person name="Nierman W.C."/>
            <person name="Driscoll E."/>
            <person name="Cumbie R."/>
            <person name="Clancy C.J."/>
            <person name="Dupont C.L."/>
        </authorList>
    </citation>
    <scope>NUCLEOTIDE SEQUENCE</scope>
    <source>
        <strain evidence="2">GL16</strain>
    </source>
</reference>
<name>A0A9P7CG89_RHIOR</name>